<dbReference type="Proteomes" id="UP000319783">
    <property type="component" value="Unassembled WGS sequence"/>
</dbReference>
<sequence length="77" mass="8765">MSEVVQKVIFSQSLRASQSPEQSKEEVIPLDPPLEKGEACECFEKERFGKLCQRGDTGIVNSFSFSKRKKSLHFPLF</sequence>
<evidence type="ECO:0000313" key="1">
    <source>
        <dbReference type="EMBL" id="TLD43198.1"/>
    </source>
</evidence>
<gene>
    <name evidence="1" type="ORF">JETT_0502</name>
</gene>
<protein>
    <submittedName>
        <fullName evidence="1">Uncharacterized protein</fullName>
    </submittedName>
</protein>
<comment type="caution">
    <text evidence="1">The sequence shown here is derived from an EMBL/GenBank/DDBJ whole genome shotgun (WGS) entry which is preliminary data.</text>
</comment>
<name>A0A533QEM0_9BACT</name>
<proteinExistence type="predicted"/>
<dbReference type="EMBL" id="SULG01000006">
    <property type="protein sequence ID" value="TLD43198.1"/>
    <property type="molecule type" value="Genomic_DNA"/>
</dbReference>
<evidence type="ECO:0000313" key="2">
    <source>
        <dbReference type="Proteomes" id="UP000319783"/>
    </source>
</evidence>
<reference evidence="1 2" key="1">
    <citation type="submission" date="2019-04" db="EMBL/GenBank/DDBJ databases">
        <title>Genome of a novel bacterium Candidatus Jettenia ecosi reconstructed from metagenome of an anammox bioreactor.</title>
        <authorList>
            <person name="Mardanov A.V."/>
            <person name="Beletsky A.V."/>
            <person name="Ravin N.V."/>
            <person name="Botchkova E.A."/>
            <person name="Litti Y.V."/>
            <person name="Nozhevnikova A.N."/>
        </authorList>
    </citation>
    <scope>NUCLEOTIDE SEQUENCE [LARGE SCALE GENOMIC DNA]</scope>
    <source>
        <strain evidence="1">J2</strain>
    </source>
</reference>
<dbReference type="AlphaFoldDB" id="A0A533QEM0"/>
<accession>A0A533QEM0</accession>
<organism evidence="1 2">
    <name type="scientific">Candidatus Jettenia ecosi</name>
    <dbReference type="NCBI Taxonomy" id="2494326"/>
    <lineage>
        <taxon>Bacteria</taxon>
        <taxon>Pseudomonadati</taxon>
        <taxon>Planctomycetota</taxon>
        <taxon>Candidatus Brocadiia</taxon>
        <taxon>Candidatus Brocadiales</taxon>
        <taxon>Candidatus Brocadiaceae</taxon>
        <taxon>Candidatus Jettenia</taxon>
    </lineage>
</organism>